<proteinExistence type="inferred from homology"/>
<keyword evidence="6" id="KW-0547">Nucleotide-binding</keyword>
<dbReference type="InterPro" id="IPR042222">
    <property type="entry name" value="Dynein_2_N"/>
</dbReference>
<dbReference type="Pfam" id="PF08393">
    <property type="entry name" value="DHC_N2"/>
    <property type="match status" value="1"/>
</dbReference>
<dbReference type="Pfam" id="PF12774">
    <property type="entry name" value="AAA_6"/>
    <property type="match status" value="1"/>
</dbReference>
<evidence type="ECO:0000313" key="18">
    <source>
        <dbReference type="EMBL" id="CAF96651.1"/>
    </source>
</evidence>
<keyword evidence="10" id="KW-0969">Cilium</keyword>
<dbReference type="InterPro" id="IPR024317">
    <property type="entry name" value="Dynein_heavy_chain_D4_dom"/>
</dbReference>
<evidence type="ECO:0000256" key="4">
    <source>
        <dbReference type="ARBA" id="ARBA00022490"/>
    </source>
</evidence>
<feature type="domain" description="Dynein heavy chain linker" evidence="14">
    <location>
        <begin position="16"/>
        <end position="401"/>
    </location>
</feature>
<keyword evidence="4" id="KW-0963">Cytoplasm</keyword>
<keyword evidence="5" id="KW-0493">Microtubule</keyword>
<feature type="domain" description="Dynein heavy chain AAA module D4" evidence="16">
    <location>
        <begin position="776"/>
        <end position="825"/>
    </location>
</feature>
<evidence type="ECO:0000259" key="15">
    <source>
        <dbReference type="Pfam" id="PF12774"/>
    </source>
</evidence>
<dbReference type="Gene3D" id="3.20.180.20">
    <property type="entry name" value="Dynein heavy chain, N-terminal domain 2"/>
    <property type="match status" value="1"/>
</dbReference>
<accession>Q4SRT1</accession>
<evidence type="ECO:0000256" key="13">
    <source>
        <dbReference type="ARBA" id="ARBA00023273"/>
    </source>
</evidence>
<evidence type="ECO:0000256" key="6">
    <source>
        <dbReference type="ARBA" id="ARBA00022741"/>
    </source>
</evidence>
<keyword evidence="8" id="KW-0243">Dynein</keyword>
<evidence type="ECO:0000259" key="16">
    <source>
        <dbReference type="Pfam" id="PF12780"/>
    </source>
</evidence>
<protein>
    <submittedName>
        <fullName evidence="18">(spotted green pufferfish) hypothetical protein</fullName>
    </submittedName>
</protein>
<dbReference type="FunFam" id="3.20.180.20:FF:000002">
    <property type="entry name" value="Cytoplasmic dynein heavy chain 1"/>
    <property type="match status" value="1"/>
</dbReference>
<dbReference type="AlphaFoldDB" id="Q4SRT1"/>
<dbReference type="OrthoDB" id="10252139at2759"/>
<dbReference type="InterPro" id="IPR043157">
    <property type="entry name" value="Dynein_AAA1S"/>
</dbReference>
<keyword evidence="13" id="KW-0966">Cell projection</keyword>
<evidence type="ECO:0000256" key="5">
    <source>
        <dbReference type="ARBA" id="ARBA00022701"/>
    </source>
</evidence>
<dbReference type="EMBL" id="CAAE01014493">
    <property type="protein sequence ID" value="CAF96651.1"/>
    <property type="molecule type" value="Genomic_DNA"/>
</dbReference>
<dbReference type="GO" id="GO:0007018">
    <property type="term" value="P:microtubule-based movement"/>
    <property type="evidence" value="ECO:0007669"/>
    <property type="project" value="InterPro"/>
</dbReference>
<sequence>DCACFNLDTPDFSLAEETKKDLDEFSQMWGLYEEWHQGFMEKAQQDWITFRSKTYMFEEFLFTWQDRLRKLEQPSTMSVKLQTEVDKYKCMLPVLKYVRGEHLSQDHWLDMFRLLGLPRGTTLEKLTFSDLLSVANTIVEKTLELKDLNNRAQGEVTIRESLRELELWGAAAAFNLTEYTDSNKCSLKLIKDWKDIVNQVDIQTQKLENFSNTVFTQVSLWEARLLNLDEYLLNLNAIQRRWVYLEPIFGRGGLPREEARFKRVDEDFRCFVVLRFVITSHQKFFTILDQLQRCQKSLNEFLEEKRAAFPRFYFIGDDDLLEILGQATNPLVIQSHLKKLFGGIHSVVFDEQCQHILAMCSLEGEVIQLRQSVRISSLVEDWLSELSAQMKETLKQLLYECVSAGKKGEVDPSRYPSQILCLAEQIQFTEDVERALEQQNLQQFELNLTAKLEHYTTVDTSSVDCADNESGILQLKLKALILDVIHNISVVKQLSQAGVTSPDSWAWRKQLRFYMDPDKRCIIHMVDAQFSYTYEYQVELDLNSGVFITLNPAGKGYGGRQKLPDNLKQLFRPVAMSRPDNELIAEVILYSEGFKHGDVLGHKLVAIFNLARELLTPQQHYDWGLRALKTVLKACGNLLQEEKRSQQKNKDVFSGVDFTNLDDHILVHALEEAYKEGQLELIPSQNDFVVETSVVGTVFNGLSHLNAVTERGQFIVGLLRGLGGNVNFKTRQEFAKEVMQLAGLEGQQVVLLLEDYQFMHSSFLEMINSLLSSGIQQNLHIVLIMDCSNSKFTVNCESNPALYRKCSVQWMEGWSESSMKKVSNKGNLRKQLEKAYHIEGC</sequence>
<evidence type="ECO:0000256" key="9">
    <source>
        <dbReference type="ARBA" id="ARBA00023054"/>
    </source>
</evidence>
<dbReference type="InterPro" id="IPR049400">
    <property type="entry name" value="DYNC2H1_AAA_dom"/>
</dbReference>
<dbReference type="InterPro" id="IPR026983">
    <property type="entry name" value="DHC"/>
</dbReference>
<dbReference type="GO" id="GO:0005874">
    <property type="term" value="C:microtubule"/>
    <property type="evidence" value="ECO:0007669"/>
    <property type="project" value="UniProtKB-KW"/>
</dbReference>
<dbReference type="InterPro" id="IPR042228">
    <property type="entry name" value="Dynein_linker_3"/>
</dbReference>
<evidence type="ECO:0000259" key="14">
    <source>
        <dbReference type="Pfam" id="PF08393"/>
    </source>
</evidence>
<dbReference type="Pfam" id="PF21264">
    <property type="entry name" value="DYNC2H1_AAA_dom"/>
    <property type="match status" value="1"/>
</dbReference>
<feature type="non-terminal residue" evidence="18">
    <location>
        <position position="841"/>
    </location>
</feature>
<comment type="subcellular location">
    <subcellularLocation>
        <location evidence="1">Cell projection</location>
        <location evidence="1">Cilium</location>
    </subcellularLocation>
    <subcellularLocation>
        <location evidence="2">Cytoplasm</location>
        <location evidence="2">Cytoskeleton</location>
    </subcellularLocation>
</comment>
<evidence type="ECO:0000256" key="10">
    <source>
        <dbReference type="ARBA" id="ARBA00023069"/>
    </source>
</evidence>
<feature type="domain" description="Dynein heavy chain hydrolytic ATP-binding dynein motor region" evidence="15">
    <location>
        <begin position="535"/>
        <end position="647"/>
    </location>
</feature>
<evidence type="ECO:0000256" key="11">
    <source>
        <dbReference type="ARBA" id="ARBA00023175"/>
    </source>
</evidence>
<dbReference type="Gene3D" id="1.20.58.1120">
    <property type="match status" value="1"/>
</dbReference>
<dbReference type="Pfam" id="PF12780">
    <property type="entry name" value="AAA_8"/>
    <property type="match status" value="1"/>
</dbReference>
<dbReference type="KEGG" id="tng:GSTEN00013766G001"/>
<comment type="caution">
    <text evidence="18">The sequence shown here is derived from an EMBL/GenBank/DDBJ whole genome shotgun (WGS) entry which is preliminary data.</text>
</comment>
<dbReference type="GO" id="GO:0051959">
    <property type="term" value="F:dynein light intermediate chain binding"/>
    <property type="evidence" value="ECO:0007669"/>
    <property type="project" value="InterPro"/>
</dbReference>
<feature type="domain" description="Cytoplasmic dynein 2 heavy chain 1 AAA+ ATPase" evidence="17">
    <location>
        <begin position="674"/>
        <end position="741"/>
    </location>
</feature>
<dbReference type="GO" id="GO:0030286">
    <property type="term" value="C:dynein complex"/>
    <property type="evidence" value="ECO:0007669"/>
    <property type="project" value="UniProtKB-KW"/>
</dbReference>
<reference evidence="18" key="1">
    <citation type="journal article" date="2004" name="Nature">
        <title>Genome duplication in the teleost fish Tetraodon nigroviridis reveals the early vertebrate proto-karyotype.</title>
        <authorList>
            <person name="Jaillon O."/>
            <person name="Aury J.-M."/>
            <person name="Brunet F."/>
            <person name="Petit J.-L."/>
            <person name="Stange-Thomann N."/>
            <person name="Mauceli E."/>
            <person name="Bouneau L."/>
            <person name="Fischer C."/>
            <person name="Ozouf-Costaz C."/>
            <person name="Bernot A."/>
            <person name="Nicaud S."/>
            <person name="Jaffe D."/>
            <person name="Fisher S."/>
            <person name="Lutfalla G."/>
            <person name="Dossat C."/>
            <person name="Segurens B."/>
            <person name="Dasilva C."/>
            <person name="Salanoubat M."/>
            <person name="Levy M."/>
            <person name="Boudet N."/>
            <person name="Castellano S."/>
            <person name="Anthouard V."/>
            <person name="Jubin C."/>
            <person name="Castelli V."/>
            <person name="Katinka M."/>
            <person name="Vacherie B."/>
            <person name="Biemont C."/>
            <person name="Skalli Z."/>
            <person name="Cattolico L."/>
            <person name="Poulain J."/>
            <person name="De Berardinis V."/>
            <person name="Cruaud C."/>
            <person name="Duprat S."/>
            <person name="Brottier P."/>
            <person name="Coutanceau J.-P."/>
            <person name="Gouzy J."/>
            <person name="Parra G."/>
            <person name="Lardier G."/>
            <person name="Chapple C."/>
            <person name="McKernan K.J."/>
            <person name="McEwan P."/>
            <person name="Bosak S."/>
            <person name="Kellis M."/>
            <person name="Volff J.-N."/>
            <person name="Guigo R."/>
            <person name="Zody M.C."/>
            <person name="Mesirov J."/>
            <person name="Lindblad-Toh K."/>
            <person name="Birren B."/>
            <person name="Nusbaum C."/>
            <person name="Kahn D."/>
            <person name="Robinson-Rechavi M."/>
            <person name="Laudet V."/>
            <person name="Schachter V."/>
            <person name="Quetier F."/>
            <person name="Saurin W."/>
            <person name="Scarpelli C."/>
            <person name="Wincker P."/>
            <person name="Lander E.S."/>
            <person name="Weissenbach J."/>
            <person name="Roest Crollius H."/>
        </authorList>
    </citation>
    <scope>NUCLEOTIDE SEQUENCE [LARGE SCALE GENOMIC DNA]</scope>
</reference>
<dbReference type="GO" id="GO:0005929">
    <property type="term" value="C:cilium"/>
    <property type="evidence" value="ECO:0007669"/>
    <property type="project" value="UniProtKB-SubCell"/>
</dbReference>
<evidence type="ECO:0000259" key="17">
    <source>
        <dbReference type="Pfam" id="PF21264"/>
    </source>
</evidence>
<evidence type="ECO:0000256" key="2">
    <source>
        <dbReference type="ARBA" id="ARBA00004245"/>
    </source>
</evidence>
<gene>
    <name evidence="18" type="ORF">GSTENG00013766001</name>
</gene>
<dbReference type="PANTHER" id="PTHR45703:SF22">
    <property type="entry name" value="DYNEIN CYTOPLASMIC 2 HEAVY CHAIN 1"/>
    <property type="match status" value="1"/>
</dbReference>
<keyword evidence="9" id="KW-0175">Coiled coil</keyword>
<dbReference type="Gene3D" id="1.20.140.100">
    <property type="entry name" value="Dynein heavy chain, N-terminal domain 2"/>
    <property type="match status" value="1"/>
</dbReference>
<dbReference type="InterPro" id="IPR013602">
    <property type="entry name" value="Dynein_heavy_linker"/>
</dbReference>
<dbReference type="InterPro" id="IPR035699">
    <property type="entry name" value="AAA_6"/>
</dbReference>
<reference evidence="18" key="2">
    <citation type="submission" date="2004-02" db="EMBL/GenBank/DDBJ databases">
        <authorList>
            <consortium name="Genoscope"/>
            <consortium name="Whitehead Institute Centre for Genome Research"/>
        </authorList>
    </citation>
    <scope>NUCLEOTIDE SEQUENCE</scope>
</reference>
<evidence type="ECO:0000256" key="1">
    <source>
        <dbReference type="ARBA" id="ARBA00004138"/>
    </source>
</evidence>
<comment type="similarity">
    <text evidence="3">Belongs to the dynein heavy chain family.</text>
</comment>
<dbReference type="Gene3D" id="1.10.8.710">
    <property type="match status" value="1"/>
</dbReference>
<dbReference type="GO" id="GO:0005524">
    <property type="term" value="F:ATP binding"/>
    <property type="evidence" value="ECO:0007669"/>
    <property type="project" value="UniProtKB-KW"/>
</dbReference>
<evidence type="ECO:0000256" key="7">
    <source>
        <dbReference type="ARBA" id="ARBA00022840"/>
    </source>
</evidence>
<dbReference type="InterPro" id="IPR027417">
    <property type="entry name" value="P-loop_NTPase"/>
</dbReference>
<evidence type="ECO:0000256" key="8">
    <source>
        <dbReference type="ARBA" id="ARBA00023017"/>
    </source>
</evidence>
<keyword evidence="11" id="KW-0505">Motor protein</keyword>
<keyword evidence="7" id="KW-0067">ATP-binding</keyword>
<name>Q4SRT1_TETNG</name>
<dbReference type="GO" id="GO:0045505">
    <property type="term" value="F:dynein intermediate chain binding"/>
    <property type="evidence" value="ECO:0007669"/>
    <property type="project" value="InterPro"/>
</dbReference>
<evidence type="ECO:0000256" key="12">
    <source>
        <dbReference type="ARBA" id="ARBA00023212"/>
    </source>
</evidence>
<keyword evidence="12" id="KW-0206">Cytoskeleton</keyword>
<organism evidence="18">
    <name type="scientific">Tetraodon nigroviridis</name>
    <name type="common">Spotted green pufferfish</name>
    <name type="synonym">Chelonodon nigroviridis</name>
    <dbReference type="NCBI Taxonomy" id="99883"/>
    <lineage>
        <taxon>Eukaryota</taxon>
        <taxon>Metazoa</taxon>
        <taxon>Chordata</taxon>
        <taxon>Craniata</taxon>
        <taxon>Vertebrata</taxon>
        <taxon>Euteleostomi</taxon>
        <taxon>Actinopterygii</taxon>
        <taxon>Neopterygii</taxon>
        <taxon>Teleostei</taxon>
        <taxon>Neoteleostei</taxon>
        <taxon>Acanthomorphata</taxon>
        <taxon>Eupercaria</taxon>
        <taxon>Tetraodontiformes</taxon>
        <taxon>Tetradontoidea</taxon>
        <taxon>Tetraodontidae</taxon>
        <taxon>Tetraodon</taxon>
    </lineage>
</organism>
<evidence type="ECO:0000256" key="3">
    <source>
        <dbReference type="ARBA" id="ARBA00008887"/>
    </source>
</evidence>
<dbReference type="Gene3D" id="3.40.50.300">
    <property type="entry name" value="P-loop containing nucleotide triphosphate hydrolases"/>
    <property type="match status" value="1"/>
</dbReference>
<dbReference type="PANTHER" id="PTHR45703">
    <property type="entry name" value="DYNEIN HEAVY CHAIN"/>
    <property type="match status" value="1"/>
</dbReference>